<dbReference type="Proteomes" id="UP000708576">
    <property type="component" value="Unassembled WGS sequence"/>
</dbReference>
<evidence type="ECO:0000313" key="2">
    <source>
        <dbReference type="EMBL" id="MBS2100193.1"/>
    </source>
</evidence>
<proteinExistence type="predicted"/>
<dbReference type="InterPro" id="IPR005146">
    <property type="entry name" value="B3/B4_tRNA-bd"/>
</dbReference>
<comment type="caution">
    <text evidence="2">The sequence shown here is derived from an EMBL/GenBank/DDBJ whole genome shotgun (WGS) entry which is preliminary data.</text>
</comment>
<dbReference type="PANTHER" id="PTHR39209:SF2">
    <property type="entry name" value="CYTOPLASMIC PROTEIN"/>
    <property type="match status" value="1"/>
</dbReference>
<dbReference type="Gene3D" id="3.50.40.10">
    <property type="entry name" value="Phenylalanyl-trna Synthetase, Chain B, domain 3"/>
    <property type="match status" value="1"/>
</dbReference>
<sequence length="223" mass="24731">MTISIEKTVSETLPELILGGFLISVEVEQSNEELLTLMDDELKTLEPVLTPESIREMATVKANKKAYKALGKDPNRYRPSAESLLRRVANGKGLYHINNVVDILNLISVKTGYSICGYDYNTVEGAVVLGKGMEGEPYEGIGRGELNIENLPVFRDEKGAFGTPTSDSVRTMVTENTRQFLMIIIGFDDQAKIEAALDEASSLYSKFAKGEEKDRFFIHNANQ</sequence>
<evidence type="ECO:0000259" key="1">
    <source>
        <dbReference type="SMART" id="SM00873"/>
    </source>
</evidence>
<evidence type="ECO:0000313" key="3">
    <source>
        <dbReference type="Proteomes" id="UP000708576"/>
    </source>
</evidence>
<organism evidence="2 3">
    <name type="scientific">Carboxylicivirga linearis</name>
    <dbReference type="NCBI Taxonomy" id="1628157"/>
    <lineage>
        <taxon>Bacteria</taxon>
        <taxon>Pseudomonadati</taxon>
        <taxon>Bacteroidota</taxon>
        <taxon>Bacteroidia</taxon>
        <taxon>Marinilabiliales</taxon>
        <taxon>Marinilabiliaceae</taxon>
        <taxon>Carboxylicivirga</taxon>
    </lineage>
</organism>
<keyword evidence="3" id="KW-1185">Reference proteome</keyword>
<dbReference type="SMART" id="SM00873">
    <property type="entry name" value="B3_4"/>
    <property type="match status" value="1"/>
</dbReference>
<dbReference type="RefSeq" id="WP_212217581.1">
    <property type="nucleotide sequence ID" value="NZ_JAGUCO010000019.1"/>
</dbReference>
<reference evidence="2 3" key="1">
    <citation type="journal article" date="2015" name="Int. J. Syst. Evol. Microbiol.">
        <title>Carboxylicivirga linearis sp. nov., isolated from a sea cucumber culture pond.</title>
        <authorList>
            <person name="Wang F.Q."/>
            <person name="Zhou Y.X."/>
            <person name="Lin X.Z."/>
            <person name="Chen G.J."/>
            <person name="Du Z.J."/>
        </authorList>
    </citation>
    <scope>NUCLEOTIDE SEQUENCE [LARGE SCALE GENOMIC DNA]</scope>
    <source>
        <strain evidence="2 3">FB218</strain>
    </source>
</reference>
<dbReference type="Pfam" id="PF03483">
    <property type="entry name" value="B3_4"/>
    <property type="match status" value="1"/>
</dbReference>
<dbReference type="EMBL" id="JAGUCO010000019">
    <property type="protein sequence ID" value="MBS2100193.1"/>
    <property type="molecule type" value="Genomic_DNA"/>
</dbReference>
<gene>
    <name evidence="2" type="ORF">KEM10_18045</name>
</gene>
<dbReference type="SUPFAM" id="SSF56037">
    <property type="entry name" value="PheT/TilS domain"/>
    <property type="match status" value="1"/>
</dbReference>
<dbReference type="InterPro" id="IPR020825">
    <property type="entry name" value="Phe-tRNA_synthase-like_B3/B4"/>
</dbReference>
<protein>
    <recommendedName>
        <fullName evidence="1">B3/B4 tRNA-binding domain-containing protein</fullName>
    </recommendedName>
</protein>
<accession>A0ABS5JZ69</accession>
<name>A0ABS5JZ69_9BACT</name>
<dbReference type="PANTHER" id="PTHR39209">
    <property type="match status" value="1"/>
</dbReference>
<feature type="domain" description="B3/B4 tRNA-binding" evidence="1">
    <location>
        <begin position="62"/>
        <end position="209"/>
    </location>
</feature>